<dbReference type="OrthoDB" id="8241491at2"/>
<feature type="domain" description="Calcineurin-like phosphoesterase" evidence="7">
    <location>
        <begin position="8"/>
        <end position="164"/>
    </location>
</feature>
<evidence type="ECO:0000256" key="6">
    <source>
        <dbReference type="SAM" id="MobiDB-lite"/>
    </source>
</evidence>
<evidence type="ECO:0000313" key="8">
    <source>
        <dbReference type="EMBL" id="ADO69848.1"/>
    </source>
</evidence>
<evidence type="ECO:0000313" key="9">
    <source>
        <dbReference type="Proteomes" id="UP000001351"/>
    </source>
</evidence>
<evidence type="ECO:0000256" key="1">
    <source>
        <dbReference type="ARBA" id="ARBA00022475"/>
    </source>
</evidence>
<reference evidence="8 9" key="1">
    <citation type="journal article" date="2011" name="Mol. Biol. Evol.">
        <title>Comparative genomic analysis of fruiting body formation in Myxococcales.</title>
        <authorList>
            <person name="Huntley S."/>
            <person name="Hamann N."/>
            <person name="Wegener-Feldbrugge S."/>
            <person name="Treuner-Lange A."/>
            <person name="Kube M."/>
            <person name="Reinhardt R."/>
            <person name="Klages S."/>
            <person name="Muller R."/>
            <person name="Ronning C.M."/>
            <person name="Nierman W.C."/>
            <person name="Sogaard-Andersen L."/>
        </authorList>
    </citation>
    <scope>NUCLEOTIDE SEQUENCE [LARGE SCALE GENOMIC DNA]</scope>
    <source>
        <strain evidence="8 9">DW4/3-1</strain>
    </source>
</reference>
<protein>
    <submittedName>
        <fullName evidence="8">Metallophosphoesterase</fullName>
    </submittedName>
</protein>
<evidence type="ECO:0000256" key="4">
    <source>
        <dbReference type="ARBA" id="ARBA00023136"/>
    </source>
</evidence>
<dbReference type="InterPro" id="IPR004843">
    <property type="entry name" value="Calcineurin-like_PHP"/>
</dbReference>
<dbReference type="GO" id="GO:0009245">
    <property type="term" value="P:lipid A biosynthetic process"/>
    <property type="evidence" value="ECO:0007669"/>
    <property type="project" value="TreeGrafter"/>
</dbReference>
<keyword evidence="5" id="KW-0464">Manganese</keyword>
<dbReference type="HOGENOM" id="CLU_525715_0_0_7"/>
<feature type="compositionally biased region" description="Basic and acidic residues" evidence="6">
    <location>
        <begin position="248"/>
        <end position="261"/>
    </location>
</feature>
<dbReference type="InterPro" id="IPR043461">
    <property type="entry name" value="LpxH-like"/>
</dbReference>
<keyword evidence="3" id="KW-0479">Metal-binding</keyword>
<keyword evidence="2" id="KW-0997">Cell inner membrane</keyword>
<dbReference type="SUPFAM" id="SSF56300">
    <property type="entry name" value="Metallo-dependent phosphatases"/>
    <property type="match status" value="1"/>
</dbReference>
<dbReference type="AlphaFoldDB" id="E3FYB1"/>
<dbReference type="GO" id="GO:0016020">
    <property type="term" value="C:membrane"/>
    <property type="evidence" value="ECO:0007669"/>
    <property type="project" value="GOC"/>
</dbReference>
<dbReference type="Proteomes" id="UP000001351">
    <property type="component" value="Chromosome"/>
</dbReference>
<evidence type="ECO:0000256" key="2">
    <source>
        <dbReference type="ARBA" id="ARBA00022519"/>
    </source>
</evidence>
<accession>E3FYB1</accession>
<dbReference type="PANTHER" id="PTHR34990">
    <property type="entry name" value="UDP-2,3-DIACYLGLUCOSAMINE HYDROLASE-RELATED"/>
    <property type="match status" value="1"/>
</dbReference>
<gene>
    <name evidence="8" type="ordered locus">STAUR_2044</name>
</gene>
<dbReference type="RefSeq" id="WP_013375012.1">
    <property type="nucleotide sequence ID" value="NC_014623.1"/>
</dbReference>
<dbReference type="STRING" id="378806.STAUR_2044"/>
<dbReference type="eggNOG" id="COG1407">
    <property type="taxonomic scope" value="Bacteria"/>
</dbReference>
<dbReference type="EMBL" id="CP002271">
    <property type="protein sequence ID" value="ADO69848.1"/>
    <property type="molecule type" value="Genomic_DNA"/>
</dbReference>
<name>E3FYB1_STIAD</name>
<dbReference type="Pfam" id="PF00149">
    <property type="entry name" value="Metallophos"/>
    <property type="match status" value="1"/>
</dbReference>
<dbReference type="GO" id="GO:0008758">
    <property type="term" value="F:UDP-2,3-diacylglucosamine hydrolase activity"/>
    <property type="evidence" value="ECO:0007669"/>
    <property type="project" value="TreeGrafter"/>
</dbReference>
<dbReference type="Gene3D" id="3.60.21.10">
    <property type="match status" value="1"/>
</dbReference>
<organism evidence="8 9">
    <name type="scientific">Stigmatella aurantiaca (strain DW4/3-1)</name>
    <dbReference type="NCBI Taxonomy" id="378806"/>
    <lineage>
        <taxon>Bacteria</taxon>
        <taxon>Pseudomonadati</taxon>
        <taxon>Myxococcota</taxon>
        <taxon>Myxococcia</taxon>
        <taxon>Myxococcales</taxon>
        <taxon>Cystobacterineae</taxon>
        <taxon>Archangiaceae</taxon>
        <taxon>Stigmatella</taxon>
    </lineage>
</organism>
<evidence type="ECO:0000256" key="3">
    <source>
        <dbReference type="ARBA" id="ARBA00022723"/>
    </source>
</evidence>
<keyword evidence="9" id="KW-1185">Reference proteome</keyword>
<evidence type="ECO:0000256" key="5">
    <source>
        <dbReference type="ARBA" id="ARBA00023211"/>
    </source>
</evidence>
<dbReference type="PANTHER" id="PTHR34990:SF2">
    <property type="entry name" value="BLL8164 PROTEIN"/>
    <property type="match status" value="1"/>
</dbReference>
<keyword evidence="1" id="KW-1003">Cell membrane</keyword>
<dbReference type="InterPro" id="IPR029052">
    <property type="entry name" value="Metallo-depent_PP-like"/>
</dbReference>
<keyword evidence="4" id="KW-0472">Membrane</keyword>
<dbReference type="GO" id="GO:0046872">
    <property type="term" value="F:metal ion binding"/>
    <property type="evidence" value="ECO:0007669"/>
    <property type="project" value="UniProtKB-KW"/>
</dbReference>
<sequence>MSHRESLFVISDLHLGGETGFQICTARGRRRLSAFIRSLPSQVAPSQPAHLVLAGDIVDFLAEQPFAAFTAEDALATRKLARIMDHGDTADVWTALREFVSAGHALTLLLGNHDLELSLPGPRHLLHQRIGHRGVEFLYDNQAFVRGPVLIEHGNRYDDWNAVPHDVLRAVRSALSRRESPPAMRPLAGSELVVGVMNGLKKQYAFIDLLKPENEAALPLLAVLDPGVLTQLKHITRLARQASRARVRRDGSGLPEERELISGDADPPGSQLLRTAQELAGDAGEEIGAIENLKSWWEIYQAGRSEDRREQLRRLRKALQIYVQAQHETFALDIESPRYLKPAEAIAQRGFQVVVFGHTHLVKRVRLPGDALYLNTGTWAELMRIPDEVLSHTAAGDTVLADFVEAMADNRIDPWRKLVPTFARIDLEGEHLLSTGVFVFEEDGKVRPLDSGL</sequence>
<feature type="region of interest" description="Disordered" evidence="6">
    <location>
        <begin position="246"/>
        <end position="267"/>
    </location>
</feature>
<proteinExistence type="predicted"/>
<evidence type="ECO:0000259" key="7">
    <source>
        <dbReference type="Pfam" id="PF00149"/>
    </source>
</evidence>
<dbReference type="KEGG" id="sur:STAUR_2044"/>